<dbReference type="AlphaFoldDB" id="A0A6C0KKW9"/>
<evidence type="ECO:0000313" key="1">
    <source>
        <dbReference type="EMBL" id="QHU17340.1"/>
    </source>
</evidence>
<dbReference type="EMBL" id="MN740901">
    <property type="protein sequence ID" value="QHU17340.1"/>
    <property type="molecule type" value="Genomic_DNA"/>
</dbReference>
<accession>A0A6C0KKW9</accession>
<name>A0A6C0KKW9_9ZZZZ</name>
<reference evidence="1" key="1">
    <citation type="journal article" date="2020" name="Nature">
        <title>Giant virus diversity and host interactions through global metagenomics.</title>
        <authorList>
            <person name="Schulz F."/>
            <person name="Roux S."/>
            <person name="Paez-Espino D."/>
            <person name="Jungbluth S."/>
            <person name="Walsh D.A."/>
            <person name="Denef V.J."/>
            <person name="McMahon K.D."/>
            <person name="Konstantinidis K.T."/>
            <person name="Eloe-Fadrosh E.A."/>
            <person name="Kyrpides N.C."/>
            <person name="Woyke T."/>
        </authorList>
    </citation>
    <scope>NUCLEOTIDE SEQUENCE</scope>
    <source>
        <strain evidence="1">GVMAG-S-3300012000-57</strain>
    </source>
</reference>
<sequence length="310" mass="36301">MQTPPRNLSTIRMDPPPRHLDTIVLKLKQKQPDNYSNLADITSYYTYKLRRLDALHEMARINEYIYAAPVTDDSIPHDLIEWYNLTASYIDKLHEEIAQMFTIKKNEIKEKRIHVTNLIAQKRKKHASNEARHQSDTALELATLQRIQQLPDDIINYIAAFVLTPNIRLALYRLPKTTITSSITQMKNPLAKEFMKRLRERALTITFQLYNVAVKPGIIKQADYAPLHNLFGQTKNEMNKSIHSAIECYEYIHNIIKHKKQCNQITPLVTNELLYIYKITKYISRPEFNKRAKPKRRILQNPENQPAQAV</sequence>
<protein>
    <submittedName>
        <fullName evidence="1">Uncharacterized protein</fullName>
    </submittedName>
</protein>
<proteinExistence type="predicted"/>
<organism evidence="1">
    <name type="scientific">viral metagenome</name>
    <dbReference type="NCBI Taxonomy" id="1070528"/>
    <lineage>
        <taxon>unclassified sequences</taxon>
        <taxon>metagenomes</taxon>
        <taxon>organismal metagenomes</taxon>
    </lineage>
</organism>